<dbReference type="EMBL" id="AP035789">
    <property type="protein sequence ID" value="BFO80403.1"/>
    <property type="molecule type" value="Genomic_DNA"/>
</dbReference>
<name>A0AB33JEE6_9BACT</name>
<sequence length="117" mass="13692">MSELLDKATFERWTALIAERLDNIDEGLSLLTNARNTETETEVAGSAKDLFEGEERLLDNQDLCLLLQVSKRSLQRYRSEGHLPYRMLHHKIYYKVRDVRAFIAAHIRDFNNDLLLK</sequence>
<gene>
    <name evidence="2" type="ORF">GTC17262_05940</name>
</gene>
<organism evidence="2">
    <name type="scientific">Prevotella sp. GTC17262</name>
    <dbReference type="NCBI Taxonomy" id="3236797"/>
    <lineage>
        <taxon>Bacteria</taxon>
        <taxon>Pseudomonadati</taxon>
        <taxon>Bacteroidota</taxon>
        <taxon>Bacteroidia</taxon>
        <taxon>Bacteroidales</taxon>
        <taxon>Prevotellaceae</taxon>
        <taxon>Prevotella</taxon>
    </lineage>
</organism>
<dbReference type="Pfam" id="PF12728">
    <property type="entry name" value="HTH_17"/>
    <property type="match status" value="1"/>
</dbReference>
<feature type="domain" description="Helix-turn-helix" evidence="1">
    <location>
        <begin position="57"/>
        <end position="105"/>
    </location>
</feature>
<dbReference type="SUPFAM" id="SSF46955">
    <property type="entry name" value="Putative DNA-binding domain"/>
    <property type="match status" value="1"/>
</dbReference>
<evidence type="ECO:0000313" key="2">
    <source>
        <dbReference type="EMBL" id="BFO80403.1"/>
    </source>
</evidence>
<dbReference type="InterPro" id="IPR009061">
    <property type="entry name" value="DNA-bd_dom_put_sf"/>
</dbReference>
<dbReference type="PANTHER" id="PTHR34585">
    <property type="match status" value="1"/>
</dbReference>
<dbReference type="PANTHER" id="PTHR34585:SF22">
    <property type="entry name" value="HELIX-TURN-HELIX DOMAIN-CONTAINING PROTEIN"/>
    <property type="match status" value="1"/>
</dbReference>
<protein>
    <submittedName>
        <fullName evidence="2">Helix-turn-helix domain-containing protein</fullName>
    </submittedName>
</protein>
<evidence type="ECO:0000259" key="1">
    <source>
        <dbReference type="Pfam" id="PF12728"/>
    </source>
</evidence>
<dbReference type="InterPro" id="IPR041657">
    <property type="entry name" value="HTH_17"/>
</dbReference>
<reference evidence="2" key="1">
    <citation type="submission" date="2024-07" db="EMBL/GenBank/DDBJ databases">
        <title>Complete genome sequence of Prevotella sp. YM-2024 GTC17262.</title>
        <authorList>
            <person name="Hayashi M."/>
            <person name="Muto Y."/>
            <person name="Tanaka K."/>
            <person name="Niwa H."/>
        </authorList>
    </citation>
    <scope>NUCLEOTIDE SEQUENCE</scope>
    <source>
        <strain evidence="2">GTC17262</strain>
    </source>
</reference>
<accession>A0AB33JEE6</accession>
<proteinExistence type="predicted"/>
<dbReference type="AlphaFoldDB" id="A0AB33JEE6"/>